<dbReference type="EnsemblMetazoa" id="MDOA004227-RA">
    <property type="protein sequence ID" value="MDOA004227-PA"/>
    <property type="gene ID" value="MDOA004227"/>
</dbReference>
<keyword evidence="2" id="KW-0472">Membrane</keyword>
<evidence type="ECO:0000313" key="4">
    <source>
        <dbReference type="Proteomes" id="UP001652621"/>
    </source>
</evidence>
<proteinExistence type="predicted"/>
<keyword evidence="2" id="KW-1133">Transmembrane helix</keyword>
<feature type="compositionally biased region" description="Polar residues" evidence="1">
    <location>
        <begin position="23"/>
        <end position="32"/>
    </location>
</feature>
<evidence type="ECO:0000256" key="2">
    <source>
        <dbReference type="SAM" id="Phobius"/>
    </source>
</evidence>
<reference evidence="5" key="2">
    <citation type="submission" date="2025-04" db="UniProtKB">
        <authorList>
            <consortium name="RefSeq"/>
        </authorList>
    </citation>
    <scope>IDENTIFICATION</scope>
    <source>
        <strain evidence="5">Aabys</strain>
    </source>
</reference>
<evidence type="ECO:0000256" key="1">
    <source>
        <dbReference type="SAM" id="MobiDB-lite"/>
    </source>
</evidence>
<sequence length="123" mass="13869">MKTSKSGGAFANSATGYGKKPNSAFSASSSQRHYSKSAAKDEVTKVVTKKDDKPKCEHHKLVDDDGNELNSGFGAYLRSSEGVEMMKLFVFANTIMLILTMAWPQFKQQYIWLMQWLDTFRED</sequence>
<reference evidence="3" key="1">
    <citation type="submission" date="2020-05" db="UniProtKB">
        <authorList>
            <consortium name="EnsemblMetazoa"/>
        </authorList>
    </citation>
    <scope>IDENTIFICATION</scope>
    <source>
        <strain evidence="3">Aabys</strain>
    </source>
</reference>
<evidence type="ECO:0000313" key="3">
    <source>
        <dbReference type="EnsemblMetazoa" id="MDOA004227-PA"/>
    </source>
</evidence>
<evidence type="ECO:0000313" key="5">
    <source>
        <dbReference type="RefSeq" id="XP_005182992.1"/>
    </source>
</evidence>
<dbReference type="VEuPathDB" id="VectorBase:MDOMA2_000620"/>
<protein>
    <submittedName>
        <fullName evidence="5">Uncharacterized protein LOC101899688</fullName>
    </submittedName>
</protein>
<gene>
    <name evidence="3" type="primary">101899688</name>
    <name evidence="5" type="synonym">LOC101899688</name>
</gene>
<dbReference type="eggNOG" id="ENOG502SCIJ">
    <property type="taxonomic scope" value="Eukaryota"/>
</dbReference>
<feature type="compositionally biased region" description="Basic and acidic residues" evidence="1">
    <location>
        <begin position="38"/>
        <end position="63"/>
    </location>
</feature>
<feature type="transmembrane region" description="Helical" evidence="2">
    <location>
        <begin position="88"/>
        <end position="106"/>
    </location>
</feature>
<dbReference type="KEGG" id="mde:101899688"/>
<dbReference type="AlphaFoldDB" id="A0A1I8MF03"/>
<organism evidence="3">
    <name type="scientific">Musca domestica</name>
    <name type="common">House fly</name>
    <dbReference type="NCBI Taxonomy" id="7370"/>
    <lineage>
        <taxon>Eukaryota</taxon>
        <taxon>Metazoa</taxon>
        <taxon>Ecdysozoa</taxon>
        <taxon>Arthropoda</taxon>
        <taxon>Hexapoda</taxon>
        <taxon>Insecta</taxon>
        <taxon>Pterygota</taxon>
        <taxon>Neoptera</taxon>
        <taxon>Endopterygota</taxon>
        <taxon>Diptera</taxon>
        <taxon>Brachycera</taxon>
        <taxon>Muscomorpha</taxon>
        <taxon>Muscoidea</taxon>
        <taxon>Muscidae</taxon>
        <taxon>Musca</taxon>
    </lineage>
</organism>
<keyword evidence="2" id="KW-0812">Transmembrane</keyword>
<dbReference type="VEuPathDB" id="VectorBase:MDOA004227"/>
<dbReference type="Proteomes" id="UP001652621">
    <property type="component" value="Unplaced"/>
</dbReference>
<dbReference type="STRING" id="7370.A0A1I8MF03"/>
<feature type="region of interest" description="Disordered" evidence="1">
    <location>
        <begin position="1"/>
        <end position="63"/>
    </location>
</feature>
<dbReference type="RefSeq" id="XP_005182992.1">
    <property type="nucleotide sequence ID" value="XM_005182935.3"/>
</dbReference>
<dbReference type="OrthoDB" id="8192535at2759"/>
<name>A0A1I8MF03_MUSDO</name>
<accession>A0A1I8MF03</accession>
<keyword evidence="4" id="KW-1185">Reference proteome</keyword>